<dbReference type="SUPFAM" id="SSF48576">
    <property type="entry name" value="Terpenoid synthases"/>
    <property type="match status" value="1"/>
</dbReference>
<evidence type="ECO:0008006" key="3">
    <source>
        <dbReference type="Google" id="ProtNLM"/>
    </source>
</evidence>
<accession>A0ABP3L2F2</accession>
<dbReference type="PANTHER" id="PTHR31480">
    <property type="entry name" value="BIFUNCTIONAL LYCOPENE CYCLASE/PHYTOENE SYNTHASE"/>
    <property type="match status" value="1"/>
</dbReference>
<dbReference type="InterPro" id="IPR002060">
    <property type="entry name" value="Squ/phyt_synthse"/>
</dbReference>
<dbReference type="Gene3D" id="1.10.600.10">
    <property type="entry name" value="Farnesyl Diphosphate Synthase"/>
    <property type="match status" value="1"/>
</dbReference>
<dbReference type="RefSeq" id="WP_344096738.1">
    <property type="nucleotide sequence ID" value="NZ_BAAAHB010000118.1"/>
</dbReference>
<reference evidence="2" key="1">
    <citation type="journal article" date="2019" name="Int. J. Syst. Evol. Microbiol.">
        <title>The Global Catalogue of Microorganisms (GCM) 10K type strain sequencing project: providing services to taxonomists for standard genome sequencing and annotation.</title>
        <authorList>
            <consortium name="The Broad Institute Genomics Platform"/>
            <consortium name="The Broad Institute Genome Sequencing Center for Infectious Disease"/>
            <person name="Wu L."/>
            <person name="Ma J."/>
        </authorList>
    </citation>
    <scope>NUCLEOTIDE SEQUENCE [LARGE SCALE GENOMIC DNA]</scope>
    <source>
        <strain evidence="2">JCM 10649</strain>
    </source>
</reference>
<dbReference type="Pfam" id="PF00494">
    <property type="entry name" value="SQS_PSY"/>
    <property type="match status" value="1"/>
</dbReference>
<comment type="caution">
    <text evidence="1">The sequence shown here is derived from an EMBL/GenBank/DDBJ whole genome shotgun (WGS) entry which is preliminary data.</text>
</comment>
<gene>
    <name evidence="1" type="ORF">GCM10009544_59600</name>
</gene>
<proteinExistence type="predicted"/>
<evidence type="ECO:0000313" key="2">
    <source>
        <dbReference type="Proteomes" id="UP001499895"/>
    </source>
</evidence>
<dbReference type="InterPro" id="IPR008949">
    <property type="entry name" value="Isoprenoid_synthase_dom_sf"/>
</dbReference>
<keyword evidence="2" id="KW-1185">Reference proteome</keyword>
<evidence type="ECO:0000313" key="1">
    <source>
        <dbReference type="EMBL" id="GAA0490823.1"/>
    </source>
</evidence>
<protein>
    <recommendedName>
        <fullName evidence="3">Phytoene/squalene synthetase</fullName>
    </recommendedName>
</protein>
<sequence>MHPWGRTLTAAGIQSPQLRDDYTRQCALVSAYRRHAYAAVRLLLPTALTPHVIAATAFMHHTDTLLDQGPAEARADGTFTEWEKDVRDGLATGESGHPVLRPLLHTVSAHPRLRGHVEEFLAGAPMDRDFTGFATEADYQAYVDAYSLPAFMLIACLLLATDADPAESRALCRAYIDGSQRLDFVNDLAEDLCDGRLTLPEETLERHGVSRADLTRGHDTPGTRALLADLLARARRDLLAGRGLPGLAPPAHRAFTRAVIALEVRTADAAMAKGPGVLRGPARPSVPAALRILAREYGRRGR</sequence>
<dbReference type="Proteomes" id="UP001499895">
    <property type="component" value="Unassembled WGS sequence"/>
</dbReference>
<organism evidence="1 2">
    <name type="scientific">Streptomyces stramineus</name>
    <dbReference type="NCBI Taxonomy" id="173861"/>
    <lineage>
        <taxon>Bacteria</taxon>
        <taxon>Bacillati</taxon>
        <taxon>Actinomycetota</taxon>
        <taxon>Actinomycetes</taxon>
        <taxon>Kitasatosporales</taxon>
        <taxon>Streptomycetaceae</taxon>
        <taxon>Streptomyces</taxon>
    </lineage>
</organism>
<dbReference type="EMBL" id="BAAAHB010000118">
    <property type="protein sequence ID" value="GAA0490823.1"/>
    <property type="molecule type" value="Genomic_DNA"/>
</dbReference>
<name>A0ABP3L2F2_9ACTN</name>